<dbReference type="Pfam" id="PF13358">
    <property type="entry name" value="DDE_3"/>
    <property type="match status" value="1"/>
</dbReference>
<evidence type="ECO:0000259" key="2">
    <source>
        <dbReference type="Pfam" id="PF13358"/>
    </source>
</evidence>
<name>A0A0X3BMB4_9EURY</name>
<dbReference type="InterPro" id="IPR038717">
    <property type="entry name" value="Tc1-like_DDE_dom"/>
</dbReference>
<dbReference type="AlphaFoldDB" id="A0A0X3BMB4"/>
<evidence type="ECO:0000313" key="4">
    <source>
        <dbReference type="Proteomes" id="UP000069850"/>
    </source>
</evidence>
<sequence length="157" mass="18392">MEDIIDLYQRPSDPKVPVICMDEQPLQLIKEVRIPLSMAPNRPVRYDYEYQRNGTANAFLFTEPLNGWRRVSIRERKTRRDWAVEIRTLLVEDYPEAERVILVCDNLNTHTLGALYEASHRRRQQPSENAWKSIRHQNTEAGSILPRSNSVHSHDNA</sequence>
<accession>A0A0X3BMB4</accession>
<organism evidence="3 4">
    <name type="scientific">Methanoculleus bourgensis</name>
    <dbReference type="NCBI Taxonomy" id="83986"/>
    <lineage>
        <taxon>Archaea</taxon>
        <taxon>Methanobacteriati</taxon>
        <taxon>Methanobacteriota</taxon>
        <taxon>Stenosarchaea group</taxon>
        <taxon>Methanomicrobia</taxon>
        <taxon>Methanomicrobiales</taxon>
        <taxon>Methanomicrobiaceae</taxon>
        <taxon>Methanoculleus</taxon>
    </lineage>
</organism>
<evidence type="ECO:0000256" key="1">
    <source>
        <dbReference type="SAM" id="MobiDB-lite"/>
    </source>
</evidence>
<feature type="domain" description="Tc1-like transposase DDE" evidence="2">
    <location>
        <begin position="17"/>
        <end position="122"/>
    </location>
</feature>
<proteinExistence type="predicted"/>
<reference evidence="3 4" key="1">
    <citation type="submission" date="2016-01" db="EMBL/GenBank/DDBJ databases">
        <authorList>
            <person name="Manzoor S."/>
        </authorList>
    </citation>
    <scope>NUCLEOTIDE SEQUENCE [LARGE SCALE GENOMIC DNA]</scope>
    <source>
        <strain evidence="3">Methanoculleus sp MAB1</strain>
    </source>
</reference>
<protein>
    <recommendedName>
        <fullName evidence="2">Tc1-like transposase DDE domain-containing protein</fullName>
    </recommendedName>
</protein>
<gene>
    <name evidence="3" type="ORF">MMAB1_1878</name>
</gene>
<dbReference type="Proteomes" id="UP000069850">
    <property type="component" value="Chromosome 1"/>
</dbReference>
<evidence type="ECO:0000313" key="3">
    <source>
        <dbReference type="EMBL" id="CVK33091.1"/>
    </source>
</evidence>
<feature type="region of interest" description="Disordered" evidence="1">
    <location>
        <begin position="138"/>
        <end position="157"/>
    </location>
</feature>
<dbReference type="KEGG" id="mema:MMAB1_1878"/>
<dbReference type="EMBL" id="LT158599">
    <property type="protein sequence ID" value="CVK33091.1"/>
    <property type="molecule type" value="Genomic_DNA"/>
</dbReference>